<name>M6CI00_9LEPT</name>
<dbReference type="AlphaFoldDB" id="M6CI00"/>
<dbReference type="PATRIC" id="fig|1218565.3.peg.3998"/>
<proteinExistence type="predicted"/>
<evidence type="ECO:0000313" key="1">
    <source>
        <dbReference type="EMBL" id="EMJ91482.1"/>
    </source>
</evidence>
<sequence length="37" mass="4274">MHILATFRKNYKLERLRLSKKFRCQAGFAPGGGEFVC</sequence>
<protein>
    <submittedName>
        <fullName evidence="1">Uncharacterized protein</fullName>
    </submittedName>
</protein>
<comment type="caution">
    <text evidence="1">The sequence shown here is derived from an EMBL/GenBank/DDBJ whole genome shotgun (WGS) entry which is preliminary data.</text>
</comment>
<evidence type="ECO:0000313" key="2">
    <source>
        <dbReference type="Proteomes" id="UP000011988"/>
    </source>
</evidence>
<gene>
    <name evidence="1" type="ORF">LEP1GSC194_0642</name>
</gene>
<organism evidence="1 2">
    <name type="scientific">Leptospira alstonii serovar Sichuan str. 79601</name>
    <dbReference type="NCBI Taxonomy" id="1218565"/>
    <lineage>
        <taxon>Bacteria</taxon>
        <taxon>Pseudomonadati</taxon>
        <taxon>Spirochaetota</taxon>
        <taxon>Spirochaetia</taxon>
        <taxon>Leptospirales</taxon>
        <taxon>Leptospiraceae</taxon>
        <taxon>Leptospira</taxon>
    </lineage>
</organism>
<dbReference type="Proteomes" id="UP000011988">
    <property type="component" value="Unassembled WGS sequence"/>
</dbReference>
<accession>M6CI00</accession>
<dbReference type="EMBL" id="ANIK01000104">
    <property type="protein sequence ID" value="EMJ91482.1"/>
    <property type="molecule type" value="Genomic_DNA"/>
</dbReference>
<reference evidence="1 2" key="1">
    <citation type="submission" date="2013-01" db="EMBL/GenBank/DDBJ databases">
        <authorList>
            <person name="Harkins D.M."/>
            <person name="Durkin A.S."/>
            <person name="Brinkac L.M."/>
            <person name="Haft D.H."/>
            <person name="Selengut J.D."/>
            <person name="Sanka R."/>
            <person name="DePew J."/>
            <person name="Purushe J."/>
            <person name="Galloway R.L."/>
            <person name="Vinetz J.M."/>
            <person name="Sutton G.G."/>
            <person name="Nierman W.C."/>
            <person name="Fouts D.E."/>
        </authorList>
    </citation>
    <scope>NUCLEOTIDE SEQUENCE [LARGE SCALE GENOMIC DNA]</scope>
    <source>
        <strain evidence="1 2">79601</strain>
    </source>
</reference>